<proteinExistence type="predicted"/>
<dbReference type="EMBL" id="LZZM01000094">
    <property type="protein sequence ID" value="OOM79989.1"/>
    <property type="molecule type" value="Genomic_DNA"/>
</dbReference>
<evidence type="ECO:0000313" key="3">
    <source>
        <dbReference type="EMBL" id="OOM79989.1"/>
    </source>
</evidence>
<keyword evidence="1" id="KW-0175">Coiled coil</keyword>
<feature type="transmembrane region" description="Helical" evidence="2">
    <location>
        <begin position="12"/>
        <end position="38"/>
    </location>
</feature>
<keyword evidence="2" id="KW-1133">Transmembrane helix</keyword>
<keyword evidence="2" id="KW-0812">Transmembrane</keyword>
<reference evidence="3 4" key="1">
    <citation type="submission" date="2016-05" db="EMBL/GenBank/DDBJ databases">
        <title>Microbial solvent formation.</title>
        <authorList>
            <person name="Poehlein A."/>
            <person name="Montoya Solano J.D."/>
            <person name="Flitsch S."/>
            <person name="Krabben P."/>
            <person name="Duerre P."/>
            <person name="Daniel R."/>
        </authorList>
    </citation>
    <scope>NUCLEOTIDE SEQUENCE [LARGE SCALE GENOMIC DNA]</scope>
    <source>
        <strain evidence="3 4">DSM 2619</strain>
    </source>
</reference>
<comment type="caution">
    <text evidence="3">The sequence shown here is derived from an EMBL/GenBank/DDBJ whole genome shotgun (WGS) entry which is preliminary data.</text>
</comment>
<dbReference type="AlphaFoldDB" id="A0A1S8TQR1"/>
<organism evidence="3 4">
    <name type="scientific">Clostridium puniceum</name>
    <dbReference type="NCBI Taxonomy" id="29367"/>
    <lineage>
        <taxon>Bacteria</taxon>
        <taxon>Bacillati</taxon>
        <taxon>Bacillota</taxon>
        <taxon>Clostridia</taxon>
        <taxon>Eubacteriales</taxon>
        <taxon>Clostridiaceae</taxon>
        <taxon>Clostridium</taxon>
    </lineage>
</organism>
<dbReference type="Proteomes" id="UP000190890">
    <property type="component" value="Unassembled WGS sequence"/>
</dbReference>
<keyword evidence="2" id="KW-0472">Membrane</keyword>
<accession>A0A1S8TQR1</accession>
<protein>
    <submittedName>
        <fullName evidence="3">Uncharacterized protein</fullName>
    </submittedName>
</protein>
<feature type="coiled-coil region" evidence="1">
    <location>
        <begin position="123"/>
        <end position="150"/>
    </location>
</feature>
<evidence type="ECO:0000313" key="4">
    <source>
        <dbReference type="Proteomes" id="UP000190890"/>
    </source>
</evidence>
<evidence type="ECO:0000256" key="2">
    <source>
        <dbReference type="SAM" id="Phobius"/>
    </source>
</evidence>
<name>A0A1S8TQR1_9CLOT</name>
<dbReference type="RefSeq" id="WP_198944301.1">
    <property type="nucleotide sequence ID" value="NZ_LZZM01000094.1"/>
</dbReference>
<gene>
    <name evidence="3" type="ORF">CLPUN_14170</name>
</gene>
<evidence type="ECO:0000256" key="1">
    <source>
        <dbReference type="SAM" id="Coils"/>
    </source>
</evidence>
<sequence length="171" mass="18634">MKELLINQIAPIAATAIVGILVAIIKSVGGAATELFIAKKKEAELKIKASGHEEELNTAKEVWSIVEEKFRITENASQILGNKADEFDRLLLQKIPGLTKQNLSDLRQAIAGEFNKDKAVVLQDDATKQIAELQKTNESLLVENQSLKSTITQISSAIQPIETDNSATVQV</sequence>
<keyword evidence="4" id="KW-1185">Reference proteome</keyword>